<keyword evidence="13" id="KW-0735">Signal-anchor</keyword>
<dbReference type="PANTHER" id="PTHR46396">
    <property type="entry name" value="PROTEIN O-LINKED-MANNOSE BETA-1,2-N-ACETYLGLUCOSAMINYLTRANSFERASE 1"/>
    <property type="match status" value="1"/>
</dbReference>
<evidence type="ECO:0000256" key="3">
    <source>
        <dbReference type="ARBA" id="ARBA00004922"/>
    </source>
</evidence>
<dbReference type="InterPro" id="IPR039477">
    <property type="entry name" value="ILEI/PANDER_dom"/>
</dbReference>
<dbReference type="InterPro" id="IPR038261">
    <property type="entry name" value="GPP34-like_sf"/>
</dbReference>
<comment type="subunit">
    <text evidence="19">Interacts with DAG1 (via O-linked mannose moiety). Interacts (via transmembrane domain) with FKTN; the interaction is direct and is required for normal location in Golgi membranes.</text>
</comment>
<dbReference type="AlphaFoldDB" id="A0A2B4SKI2"/>
<dbReference type="Gene3D" id="3.90.550.10">
    <property type="entry name" value="Spore Coat Polysaccharide Biosynthesis Protein SpsA, Chain A"/>
    <property type="match status" value="1"/>
</dbReference>
<gene>
    <name evidence="23" type="primary">POMGNT1</name>
    <name evidence="23" type="ORF">AWC38_SpisGene6307</name>
</gene>
<comment type="cofactor">
    <cofactor evidence="1">
        <name>Mn(2+)</name>
        <dbReference type="ChEBI" id="CHEBI:29035"/>
    </cofactor>
</comment>
<dbReference type="InterPro" id="IPR004139">
    <property type="entry name" value="Glyco_trans_13"/>
</dbReference>
<evidence type="ECO:0000256" key="21">
    <source>
        <dbReference type="PROSITE-ProRule" id="PRU00192"/>
    </source>
</evidence>
<evidence type="ECO:0000256" key="8">
    <source>
        <dbReference type="ARBA" id="ARBA00022676"/>
    </source>
</evidence>
<evidence type="ECO:0000256" key="5">
    <source>
        <dbReference type="ARBA" id="ARBA00021956"/>
    </source>
</evidence>
<evidence type="ECO:0000259" key="22">
    <source>
        <dbReference type="PROSITE" id="PS50002"/>
    </source>
</evidence>
<dbReference type="InterPro" id="IPR001452">
    <property type="entry name" value="SH3_domain"/>
</dbReference>
<evidence type="ECO:0000256" key="16">
    <source>
        <dbReference type="ARBA" id="ARBA00023136"/>
    </source>
</evidence>
<reference evidence="24" key="1">
    <citation type="journal article" date="2017" name="bioRxiv">
        <title>Comparative analysis of the genomes of Stylophora pistillata and Acropora digitifera provides evidence for extensive differences between species of corals.</title>
        <authorList>
            <person name="Voolstra C.R."/>
            <person name="Li Y."/>
            <person name="Liew Y.J."/>
            <person name="Baumgarten S."/>
            <person name="Zoccola D."/>
            <person name="Flot J.-F."/>
            <person name="Tambutte S."/>
            <person name="Allemand D."/>
            <person name="Aranda M."/>
        </authorList>
    </citation>
    <scope>NUCLEOTIDE SEQUENCE [LARGE SCALE GENOMIC DNA]</scope>
</reference>
<evidence type="ECO:0000256" key="7">
    <source>
        <dbReference type="ARBA" id="ARBA00022553"/>
    </source>
</evidence>
<keyword evidence="17" id="KW-1015">Disulfide bond</keyword>
<keyword evidence="24" id="KW-1185">Reference proteome</keyword>
<dbReference type="OrthoDB" id="440755at2759"/>
<dbReference type="PROSITE" id="PS52031">
    <property type="entry name" value="GG_LECTIN"/>
    <property type="match status" value="1"/>
</dbReference>
<keyword evidence="10" id="KW-0812">Transmembrane</keyword>
<keyword evidence="16" id="KW-0472">Membrane</keyword>
<accession>A0A2B4SKI2</accession>
<evidence type="ECO:0000256" key="14">
    <source>
        <dbReference type="ARBA" id="ARBA00022989"/>
    </source>
</evidence>
<evidence type="ECO:0000256" key="20">
    <source>
        <dbReference type="ARBA" id="ARBA00049045"/>
    </source>
</evidence>
<dbReference type="STRING" id="50429.A0A2B4SKI2"/>
<dbReference type="GO" id="GO:0047223">
    <property type="term" value="F:beta-1,3-galactosyl-O-glycosyl-glycoprotein beta-1,3-N-acetylglucosaminyltransferase activity"/>
    <property type="evidence" value="ECO:0007669"/>
    <property type="project" value="TreeGrafter"/>
</dbReference>
<evidence type="ECO:0000256" key="1">
    <source>
        <dbReference type="ARBA" id="ARBA00001936"/>
    </source>
</evidence>
<dbReference type="GO" id="GO:0000139">
    <property type="term" value="C:Golgi membrane"/>
    <property type="evidence" value="ECO:0007669"/>
    <property type="project" value="UniProtKB-SubCell"/>
</dbReference>
<feature type="domain" description="SH3" evidence="22">
    <location>
        <begin position="342"/>
        <end position="409"/>
    </location>
</feature>
<keyword evidence="14" id="KW-1133">Transmembrane helix</keyword>
<dbReference type="InterPro" id="IPR036028">
    <property type="entry name" value="SH3-like_dom_sf"/>
</dbReference>
<dbReference type="SUPFAM" id="SSF50044">
    <property type="entry name" value="SH3-domain"/>
    <property type="match status" value="1"/>
</dbReference>
<dbReference type="Gene3D" id="1.10.3630.10">
    <property type="entry name" value="yeast vps74-n-term truncation variant domain like"/>
    <property type="match status" value="1"/>
</dbReference>
<evidence type="ECO:0000256" key="4">
    <source>
        <dbReference type="ARBA" id="ARBA00006492"/>
    </source>
</evidence>
<dbReference type="PANTHER" id="PTHR46396:SF1">
    <property type="entry name" value="PROTEIN O-LINKED-MANNOSE BETA-1,2-N-ACETYLGLUCOSAMINYLTRANSFERASE 1"/>
    <property type="match status" value="1"/>
</dbReference>
<comment type="catalytic activity">
    <reaction evidence="20">
        <text>3-O-(alpha-D-mannosyl)-L-threonyl-[protein] + UDP-N-acetyl-alpha-D-glucosamine = 3-O-(N-acetyl-beta-D-glucosaminyl-(1-&gt;2)-alpha-D-mannosyl)-L-threonyl-[protein] + UDP + H(+)</text>
        <dbReference type="Rhea" id="RHEA:54128"/>
        <dbReference type="Rhea" id="RHEA-COMP:13547"/>
        <dbReference type="Rhea" id="RHEA-COMP:13802"/>
        <dbReference type="ChEBI" id="CHEBI:15378"/>
        <dbReference type="ChEBI" id="CHEBI:57705"/>
        <dbReference type="ChEBI" id="CHEBI:58223"/>
        <dbReference type="ChEBI" id="CHEBI:137323"/>
        <dbReference type="ChEBI" id="CHEBI:138067"/>
    </reaction>
</comment>
<dbReference type="PROSITE" id="PS50002">
    <property type="entry name" value="SH3"/>
    <property type="match status" value="1"/>
</dbReference>
<evidence type="ECO:0000256" key="12">
    <source>
        <dbReference type="ARBA" id="ARBA00022734"/>
    </source>
</evidence>
<dbReference type="InterPro" id="IPR052463">
    <property type="entry name" value="O-linked_mannose_GnT"/>
</dbReference>
<dbReference type="Pfam" id="PF15711">
    <property type="entry name" value="ILEI"/>
    <property type="match status" value="1"/>
</dbReference>
<keyword evidence="11" id="KW-0479">Metal-binding</keyword>
<comment type="subcellular location">
    <subcellularLocation>
        <location evidence="2">Golgi apparatus membrane</location>
        <topology evidence="2">Single-pass type II membrane protein</topology>
    </subcellularLocation>
</comment>
<evidence type="ECO:0000313" key="23">
    <source>
        <dbReference type="EMBL" id="PFX28935.1"/>
    </source>
</evidence>
<evidence type="ECO:0000256" key="11">
    <source>
        <dbReference type="ARBA" id="ARBA00022723"/>
    </source>
</evidence>
<evidence type="ECO:0000256" key="10">
    <source>
        <dbReference type="ARBA" id="ARBA00022692"/>
    </source>
</evidence>
<evidence type="ECO:0000256" key="13">
    <source>
        <dbReference type="ARBA" id="ARBA00022968"/>
    </source>
</evidence>
<sequence length="1009" mass="112776">MAYGGCNAGVAAAGAMDHAAGTMAKVVMEIANSSDFDPEQIRGEKLTLSQAYCLLWQNSEHGDVDGRKFGIESNSGATAAAIVDLIVPGKVEIEIEPNTTLGVKKDPYRLEMAGAGGAAVAGAMDHAAGTMAKVVMEIANSPDFDREQIRGEKLTLSQAYCLLWQNPEDGDVDGRKLGIESNSGAAAAVIVDLIVLGKVEIEIEPNTTLGVKNDHYRLKAVDEKPTGPEESLEKQIREVVLQDAKPSSYIRVLLVLARCADNLCVLKDPVLKKHFSKEEYGKAKEKINQLPCRRPGQTASANDTLKQEGALLNSRVQNGGEMHVQRNGGVGNVPTPPAQKGGKPVRLLAKYNYKANPAKPGGFDELALTQGEKLVFVRPHPLNPFWWEAKNENGEGGFVPASYMMVLEDKITSLPWLEDAEKEDTGIENEQAKGNPGAKPALRPYVSGSIAEGRRITIEVQSSKDVASITVDGTKVLEATDEQKRGISVAVLNQMTGAVMATRSFDTFASKEDSDALVLFINMVSDGRIICFTIRDEGTYQLKKTARNLMSTLGSENFKNLNFRDMWAFVVHKRGSVSAEGHRKATNFDTWGEPLTIQALVTLQSQDSASCSWEESDVTKRRREFCEKFEGYGSVCSCSNPAPLDIKSDPLPNREKMTLPIAIIASNRPNYLYRMIRSVLSAQGADPSKVTVFIDGYFEEPLAVARLFGVRGIQHTPVSSKNARISQHYKASLTTTFNLYPEAKFMIILEEDLDVSTDIFWYFYQLLPLLEQDESLYCISAWNDQGYEHTVGDSSLLYRIETMPGLGWVLKRKLYKEELEPKWPTPDKFWDWDMWMRLPEIRLDRECIIPDISRTYHFGSKGLNMHPYFQEMYFKKHALNTESNVKFNVEKMTKENYEIEIERLISSSSTLDHSKNPCTSEEFVPEEKDKNFIFYIKMDHPTDWITWSALAKCLKIWDLDVRGFHKSMWRLWIKGNHVLIVGCPASPYCHHKPSDVTPIFIPKKENEQS</sequence>
<organism evidence="23 24">
    <name type="scientific">Stylophora pistillata</name>
    <name type="common">Smooth cauliflower coral</name>
    <dbReference type="NCBI Taxonomy" id="50429"/>
    <lineage>
        <taxon>Eukaryota</taxon>
        <taxon>Metazoa</taxon>
        <taxon>Cnidaria</taxon>
        <taxon>Anthozoa</taxon>
        <taxon>Hexacorallia</taxon>
        <taxon>Scleractinia</taxon>
        <taxon>Astrocoeniina</taxon>
        <taxon>Pocilloporidae</taxon>
        <taxon>Stylophora</taxon>
    </lineage>
</organism>
<dbReference type="CDD" id="cd02514">
    <property type="entry name" value="GT13_GLCNAC-TI"/>
    <property type="match status" value="1"/>
</dbReference>
<dbReference type="Gene3D" id="2.30.30.40">
    <property type="entry name" value="SH3 Domains"/>
    <property type="match status" value="1"/>
</dbReference>
<evidence type="ECO:0000313" key="24">
    <source>
        <dbReference type="Proteomes" id="UP000225706"/>
    </source>
</evidence>
<name>A0A2B4SKI2_STYPI</name>
<keyword evidence="6 21" id="KW-0728">SH3 domain</keyword>
<dbReference type="FunFam" id="3.90.550.10:FF:000038">
    <property type="entry name" value="protein O-linked-mannose beta-1,2-N-acetylglucosaminyltransferase 1 isoform X1"/>
    <property type="match status" value="1"/>
</dbReference>
<evidence type="ECO:0000256" key="9">
    <source>
        <dbReference type="ARBA" id="ARBA00022679"/>
    </source>
</evidence>
<comment type="pathway">
    <text evidence="3">Protein modification; protein glycosylation.</text>
</comment>
<comment type="caution">
    <text evidence="23">The sequence shown here is derived from an EMBL/GenBank/DDBJ whole genome shotgun (WGS) entry which is preliminary data.</text>
</comment>
<dbReference type="GO" id="GO:0016266">
    <property type="term" value="P:protein O-linked glycosylation via N-acetyl-galactosamine"/>
    <property type="evidence" value="ECO:0007669"/>
    <property type="project" value="TreeGrafter"/>
</dbReference>
<dbReference type="Proteomes" id="UP000225706">
    <property type="component" value="Unassembled WGS sequence"/>
</dbReference>
<keyword evidence="8 23" id="KW-0328">Glycosyltransferase</keyword>
<proteinExistence type="inferred from homology"/>
<keyword evidence="12" id="KW-0430">Lectin</keyword>
<evidence type="ECO:0000256" key="6">
    <source>
        <dbReference type="ARBA" id="ARBA00022443"/>
    </source>
</evidence>
<comment type="similarity">
    <text evidence="4">Belongs to the glycosyltransferase 13 family.</text>
</comment>
<dbReference type="Pfam" id="PF03071">
    <property type="entry name" value="GNT-I"/>
    <property type="match status" value="1"/>
</dbReference>
<keyword evidence="18" id="KW-0464">Manganese</keyword>
<dbReference type="GO" id="GO:0046872">
    <property type="term" value="F:metal ion binding"/>
    <property type="evidence" value="ECO:0007669"/>
    <property type="project" value="UniProtKB-KW"/>
</dbReference>
<dbReference type="UniPathway" id="UPA00378"/>
<dbReference type="SUPFAM" id="SSF53448">
    <property type="entry name" value="Nucleotide-diphospho-sugar transferases"/>
    <property type="match status" value="1"/>
</dbReference>
<evidence type="ECO:0000256" key="17">
    <source>
        <dbReference type="ARBA" id="ARBA00023157"/>
    </source>
</evidence>
<dbReference type="GO" id="GO:0030246">
    <property type="term" value="F:carbohydrate binding"/>
    <property type="evidence" value="ECO:0007669"/>
    <property type="project" value="UniProtKB-KW"/>
</dbReference>
<dbReference type="EMBL" id="LSMT01000074">
    <property type="protein sequence ID" value="PFX28935.1"/>
    <property type="molecule type" value="Genomic_DNA"/>
</dbReference>
<keyword evidence="9 23" id="KW-0808">Transferase</keyword>
<evidence type="ECO:0000256" key="15">
    <source>
        <dbReference type="ARBA" id="ARBA00023034"/>
    </source>
</evidence>
<evidence type="ECO:0000256" key="2">
    <source>
        <dbReference type="ARBA" id="ARBA00004323"/>
    </source>
</evidence>
<keyword evidence="7" id="KW-0597">Phosphoprotein</keyword>
<evidence type="ECO:0000256" key="18">
    <source>
        <dbReference type="ARBA" id="ARBA00023211"/>
    </source>
</evidence>
<dbReference type="InterPro" id="IPR029044">
    <property type="entry name" value="Nucleotide-diphossugar_trans"/>
</dbReference>
<dbReference type="SMART" id="SM00326">
    <property type="entry name" value="SH3"/>
    <property type="match status" value="1"/>
</dbReference>
<protein>
    <recommendedName>
        <fullName evidence="5">Protein O-linked-mannose beta-1,2-N-acetylglucosaminyltransferase 1</fullName>
    </recommendedName>
</protein>
<evidence type="ECO:0000256" key="19">
    <source>
        <dbReference type="ARBA" id="ARBA00046887"/>
    </source>
</evidence>
<keyword evidence="15" id="KW-0333">Golgi apparatus</keyword>